<dbReference type="Proteomes" id="UP000306229">
    <property type="component" value="Chromosome"/>
</dbReference>
<dbReference type="GO" id="GO:0015209">
    <property type="term" value="F:cytosine transmembrane transporter activity"/>
    <property type="evidence" value="ECO:0007669"/>
    <property type="project" value="InterPro"/>
</dbReference>
<dbReference type="PANTHER" id="PTHR30569">
    <property type="entry name" value="CYTOSINE TRANSPORTER CODB"/>
    <property type="match status" value="1"/>
</dbReference>
<keyword evidence="1" id="KW-1133">Transmembrane helix</keyword>
<feature type="transmembrane region" description="Helical" evidence="1">
    <location>
        <begin position="442"/>
        <end position="460"/>
    </location>
</feature>
<feature type="transmembrane region" description="Helical" evidence="1">
    <location>
        <begin position="61"/>
        <end position="85"/>
    </location>
</feature>
<organism evidence="2 3">
    <name type="scientific">Aureibaculum algae</name>
    <dbReference type="NCBI Taxonomy" id="2584122"/>
    <lineage>
        <taxon>Bacteria</taxon>
        <taxon>Pseudomonadati</taxon>
        <taxon>Bacteroidota</taxon>
        <taxon>Flavobacteriia</taxon>
        <taxon>Flavobacteriales</taxon>
        <taxon>Flavobacteriaceae</taxon>
        <taxon>Aureibaculum</taxon>
    </lineage>
</organism>
<gene>
    <name evidence="2" type="ORF">FF125_11010</name>
</gene>
<dbReference type="AlphaFoldDB" id="A0A5B7TPR7"/>
<feature type="transmembrane region" description="Helical" evidence="1">
    <location>
        <begin position="514"/>
        <end position="531"/>
    </location>
</feature>
<feature type="transmembrane region" description="Helical" evidence="1">
    <location>
        <begin position="180"/>
        <end position="199"/>
    </location>
</feature>
<proteinExistence type="predicted"/>
<name>A0A5B7TPR7_9FLAO</name>
<keyword evidence="1" id="KW-0812">Transmembrane</keyword>
<dbReference type="OrthoDB" id="9770247at2"/>
<evidence type="ECO:0008006" key="4">
    <source>
        <dbReference type="Google" id="ProtNLM"/>
    </source>
</evidence>
<feature type="transmembrane region" description="Helical" evidence="1">
    <location>
        <begin position="238"/>
        <end position="259"/>
    </location>
</feature>
<evidence type="ECO:0000256" key="1">
    <source>
        <dbReference type="SAM" id="Phobius"/>
    </source>
</evidence>
<dbReference type="KEGG" id="fbe:FF125_11010"/>
<sequence length="571" mass="63056">MDTTNEFRQFENLEDEQLPIAKHKLHNWTHFAGLYAAEHVAATEFVIGATFVALGATTKDILLGLLIGNILAVLSWTLITSPIAVDTRLSLYTYLNKIAGDSMTKLYNWANVIIFTVISAAMITVSSTAVRFAFNIPPQLNWYPTNFWFIIIVLIVGIVVVSIAIYGFKAVSEFSGICAPWLFVMFTCGAFVLLPALSLEVLGKPIPEGWGDFITLGDQSIWTGVNSDGEAGIGLTEVIGFAWAANTITHFGLIDMALLRFAKKKSYGLATSTGMMFGHYVAWIAAGIMGAGAAVIIGKSIVELDPGDVAYYALGWSGFVIVIVAGWTTAVANLYRAGLAAQAIFTKTSRKKTTLMVGLVTMMVACFPFVFSQILPLLTYAGLLVVPVGAIVFAEHQIFPRIGYTRYWLHYRQLTVSTPAIASWALGLAFGFGLNLLNVMSFFYLFLPTWVFTILVYTFLAGRYGAKDKYPEAVAKEKLHNLNIIKFQEQKAEKESKPVRDTSLFTKILRSTSLLALLITIVLACIVLFGSKDEVMYIANREIFYRYAFICTITYFATAYWALKRGKTKKI</sequence>
<feature type="transmembrane region" description="Helical" evidence="1">
    <location>
        <begin position="106"/>
        <end position="127"/>
    </location>
</feature>
<protein>
    <recommendedName>
        <fullName evidence="4">Nucleoside transporter</fullName>
    </recommendedName>
</protein>
<dbReference type="Gene3D" id="1.10.4160.10">
    <property type="entry name" value="Hydantoin permease"/>
    <property type="match status" value="1"/>
</dbReference>
<feature type="transmembrane region" description="Helical" evidence="1">
    <location>
        <begin position="353"/>
        <end position="371"/>
    </location>
</feature>
<dbReference type="PANTHER" id="PTHR30569:SF0">
    <property type="entry name" value="CYTOSINE PERMEASE"/>
    <property type="match status" value="1"/>
</dbReference>
<feature type="transmembrane region" description="Helical" evidence="1">
    <location>
        <begin position="543"/>
        <end position="563"/>
    </location>
</feature>
<reference evidence="2 3" key="1">
    <citation type="submission" date="2019-05" db="EMBL/GenBank/DDBJ databases">
        <title>Algicella ahnfeltiae gen. nov., sp. nov., a novel marine bacterium of the family Flavobacteriaceae isolated from a red alga.</title>
        <authorList>
            <person name="Nedashkovskaya O.I."/>
            <person name="Kukhlevskiy A.D."/>
            <person name="Kim S.-G."/>
            <person name="Zhukova N.V."/>
            <person name="Mikhailov V.V."/>
        </authorList>
    </citation>
    <scope>NUCLEOTIDE SEQUENCE [LARGE SCALE GENOMIC DNA]</scope>
    <source>
        <strain evidence="2 3">10Alg115</strain>
    </source>
</reference>
<dbReference type="GO" id="GO:0005886">
    <property type="term" value="C:plasma membrane"/>
    <property type="evidence" value="ECO:0007669"/>
    <property type="project" value="TreeGrafter"/>
</dbReference>
<feature type="transmembrane region" description="Helical" evidence="1">
    <location>
        <begin position="309"/>
        <end position="332"/>
    </location>
</feature>
<keyword evidence="1" id="KW-0472">Membrane</keyword>
<accession>A0A5B7TPR7</accession>
<dbReference type="EMBL" id="CP040749">
    <property type="protein sequence ID" value="QCX38939.1"/>
    <property type="molecule type" value="Genomic_DNA"/>
</dbReference>
<feature type="transmembrane region" description="Helical" evidence="1">
    <location>
        <begin position="414"/>
        <end position="436"/>
    </location>
</feature>
<feature type="transmembrane region" description="Helical" evidence="1">
    <location>
        <begin position="147"/>
        <end position="168"/>
    </location>
</feature>
<evidence type="ECO:0000313" key="2">
    <source>
        <dbReference type="EMBL" id="QCX38939.1"/>
    </source>
</evidence>
<dbReference type="RefSeq" id="WP_138949818.1">
    <property type="nucleotide sequence ID" value="NZ_CP040749.1"/>
</dbReference>
<dbReference type="InterPro" id="IPR030191">
    <property type="entry name" value="CodB"/>
</dbReference>
<evidence type="ECO:0000313" key="3">
    <source>
        <dbReference type="Proteomes" id="UP000306229"/>
    </source>
</evidence>
<feature type="transmembrane region" description="Helical" evidence="1">
    <location>
        <begin position="280"/>
        <end position="297"/>
    </location>
</feature>
<keyword evidence="3" id="KW-1185">Reference proteome</keyword>